<accession>A0ABR7QTV7</accession>
<proteinExistence type="predicted"/>
<dbReference type="Pfam" id="PF00072">
    <property type="entry name" value="Response_reg"/>
    <property type="match status" value="1"/>
</dbReference>
<dbReference type="InterPro" id="IPR001789">
    <property type="entry name" value="Sig_transdc_resp-reg_receiver"/>
</dbReference>
<dbReference type="Proteomes" id="UP000618952">
    <property type="component" value="Unassembled WGS sequence"/>
</dbReference>
<reference evidence="4 5" key="1">
    <citation type="submission" date="2020-08" db="EMBL/GenBank/DDBJ databases">
        <title>Arenibacter gaetbuli sp. nov., isolated from a sand dune.</title>
        <authorList>
            <person name="Park S."/>
            <person name="Yoon J.-H."/>
        </authorList>
    </citation>
    <scope>NUCLEOTIDE SEQUENCE [LARGE SCALE GENOMIC DNA]</scope>
    <source>
        <strain evidence="4 5">BSSL-BM3</strain>
    </source>
</reference>
<dbReference type="InterPro" id="IPR050595">
    <property type="entry name" value="Bact_response_regulator"/>
</dbReference>
<dbReference type="EMBL" id="JACLHY010000043">
    <property type="protein sequence ID" value="MBC8770588.1"/>
    <property type="molecule type" value="Genomic_DNA"/>
</dbReference>
<protein>
    <submittedName>
        <fullName evidence="4">Response regulator</fullName>
    </submittedName>
</protein>
<organism evidence="4 5">
    <name type="scientific">Arenibacter arenosicollis</name>
    <dbReference type="NCBI Taxonomy" id="2762274"/>
    <lineage>
        <taxon>Bacteria</taxon>
        <taxon>Pseudomonadati</taxon>
        <taxon>Bacteroidota</taxon>
        <taxon>Flavobacteriia</taxon>
        <taxon>Flavobacteriales</taxon>
        <taxon>Flavobacteriaceae</taxon>
        <taxon>Arenibacter</taxon>
    </lineage>
</organism>
<evidence type="ECO:0000313" key="4">
    <source>
        <dbReference type="EMBL" id="MBC8770588.1"/>
    </source>
</evidence>
<keyword evidence="1 2" id="KW-0597">Phosphoprotein</keyword>
<dbReference type="Gene3D" id="3.40.50.2300">
    <property type="match status" value="1"/>
</dbReference>
<dbReference type="SUPFAM" id="SSF52172">
    <property type="entry name" value="CheY-like"/>
    <property type="match status" value="1"/>
</dbReference>
<feature type="modified residue" description="4-aspartylphosphate" evidence="2">
    <location>
        <position position="66"/>
    </location>
</feature>
<dbReference type="InterPro" id="IPR011006">
    <property type="entry name" value="CheY-like_superfamily"/>
</dbReference>
<dbReference type="RefSeq" id="WP_187588542.1">
    <property type="nucleotide sequence ID" value="NZ_JACLHY010000043.1"/>
</dbReference>
<sequence>MNNSKVINQNIFSIYLAEDDMEDQEIFKDALAELETIVNLTLFSNGQELIMALQSQPQRPDMIFLDLYMPKMDGEECLNIIRNNESLDNIPIVIYSNEYNLDRIEKLFSLGANRYLRKPDSYSSLVASLDKTVNSVKRNALGGTAIININV</sequence>
<gene>
    <name evidence="4" type="ORF">H4O18_21535</name>
</gene>
<evidence type="ECO:0000259" key="3">
    <source>
        <dbReference type="PROSITE" id="PS50110"/>
    </source>
</evidence>
<evidence type="ECO:0000256" key="1">
    <source>
        <dbReference type="ARBA" id="ARBA00022553"/>
    </source>
</evidence>
<dbReference type="SMART" id="SM00448">
    <property type="entry name" value="REC"/>
    <property type="match status" value="1"/>
</dbReference>
<comment type="caution">
    <text evidence="4">The sequence shown here is derived from an EMBL/GenBank/DDBJ whole genome shotgun (WGS) entry which is preliminary data.</text>
</comment>
<dbReference type="PANTHER" id="PTHR44591:SF3">
    <property type="entry name" value="RESPONSE REGULATORY DOMAIN-CONTAINING PROTEIN"/>
    <property type="match status" value="1"/>
</dbReference>
<evidence type="ECO:0000256" key="2">
    <source>
        <dbReference type="PROSITE-ProRule" id="PRU00169"/>
    </source>
</evidence>
<evidence type="ECO:0000313" key="5">
    <source>
        <dbReference type="Proteomes" id="UP000618952"/>
    </source>
</evidence>
<keyword evidence="5" id="KW-1185">Reference proteome</keyword>
<feature type="domain" description="Response regulatory" evidence="3">
    <location>
        <begin position="13"/>
        <end position="133"/>
    </location>
</feature>
<dbReference type="PROSITE" id="PS50110">
    <property type="entry name" value="RESPONSE_REGULATORY"/>
    <property type="match status" value="1"/>
</dbReference>
<dbReference type="PANTHER" id="PTHR44591">
    <property type="entry name" value="STRESS RESPONSE REGULATOR PROTEIN 1"/>
    <property type="match status" value="1"/>
</dbReference>
<name>A0ABR7QTV7_9FLAO</name>